<dbReference type="Pfam" id="PF00072">
    <property type="entry name" value="Response_reg"/>
    <property type="match status" value="2"/>
</dbReference>
<evidence type="ECO:0000256" key="12">
    <source>
        <dbReference type="PROSITE-ProRule" id="PRU00169"/>
    </source>
</evidence>
<keyword evidence="13" id="KW-0175">Coiled coil</keyword>
<gene>
    <name evidence="17" type="ORF">EFE41_02155</name>
</gene>
<feature type="coiled-coil region" evidence="13">
    <location>
        <begin position="504"/>
        <end position="531"/>
    </location>
</feature>
<dbReference type="Gene3D" id="3.40.190.10">
    <property type="entry name" value="Periplasmic binding protein-like II"/>
    <property type="match status" value="2"/>
</dbReference>
<evidence type="ECO:0000256" key="9">
    <source>
        <dbReference type="ARBA" id="ARBA00023012"/>
    </source>
</evidence>
<dbReference type="CDD" id="cd00082">
    <property type="entry name" value="HisKA"/>
    <property type="match status" value="1"/>
</dbReference>
<dbReference type="PRINTS" id="PR00344">
    <property type="entry name" value="BCTRLSENSOR"/>
</dbReference>
<evidence type="ECO:0000256" key="5">
    <source>
        <dbReference type="ARBA" id="ARBA00022679"/>
    </source>
</evidence>
<keyword evidence="14" id="KW-0812">Transmembrane</keyword>
<dbReference type="SMART" id="SM00388">
    <property type="entry name" value="HisKA"/>
    <property type="match status" value="1"/>
</dbReference>
<dbReference type="InterPro" id="IPR011006">
    <property type="entry name" value="CheY-like_superfamily"/>
</dbReference>
<dbReference type="PANTHER" id="PTHR43047">
    <property type="entry name" value="TWO-COMPONENT HISTIDINE PROTEIN KINASE"/>
    <property type="match status" value="1"/>
</dbReference>
<dbReference type="InterPro" id="IPR005467">
    <property type="entry name" value="His_kinase_dom"/>
</dbReference>
<dbReference type="InterPro" id="IPR035965">
    <property type="entry name" value="PAS-like_dom_sf"/>
</dbReference>
<dbReference type="GO" id="GO:0005886">
    <property type="term" value="C:plasma membrane"/>
    <property type="evidence" value="ECO:0007669"/>
    <property type="project" value="TreeGrafter"/>
</dbReference>
<evidence type="ECO:0000256" key="14">
    <source>
        <dbReference type="SAM" id="Phobius"/>
    </source>
</evidence>
<keyword evidence="4 12" id="KW-0597">Phosphoprotein</keyword>
<feature type="modified residue" description="4-aspartylphosphate" evidence="12">
    <location>
        <position position="973"/>
    </location>
</feature>
<dbReference type="InterPro" id="IPR013656">
    <property type="entry name" value="PAS_4"/>
</dbReference>
<dbReference type="SUPFAM" id="SSF53850">
    <property type="entry name" value="Periplasmic binding protein-like II"/>
    <property type="match status" value="1"/>
</dbReference>
<comment type="catalytic activity">
    <reaction evidence="1">
        <text>ATP + protein L-histidine = ADP + protein N-phospho-L-histidine.</text>
        <dbReference type="EC" id="2.7.13.3"/>
    </reaction>
</comment>
<keyword evidence="6" id="KW-0547">Nucleotide-binding</keyword>
<keyword evidence="8" id="KW-0067">ATP-binding</keyword>
<dbReference type="Pfam" id="PF02518">
    <property type="entry name" value="HATPase_c"/>
    <property type="match status" value="1"/>
</dbReference>
<name>A0A3M9LLM6_9EURY</name>
<evidence type="ECO:0000256" key="4">
    <source>
        <dbReference type="ARBA" id="ARBA00022553"/>
    </source>
</evidence>
<dbReference type="Pfam" id="PF08448">
    <property type="entry name" value="PAS_4"/>
    <property type="match status" value="1"/>
</dbReference>
<keyword evidence="10 14" id="KW-0472">Membrane</keyword>
<evidence type="ECO:0000259" key="15">
    <source>
        <dbReference type="PROSITE" id="PS50109"/>
    </source>
</evidence>
<feature type="domain" description="Histidine kinase" evidence="15">
    <location>
        <begin position="535"/>
        <end position="753"/>
    </location>
</feature>
<accession>A0A3M9LLM6</accession>
<dbReference type="Proteomes" id="UP000278252">
    <property type="component" value="Unassembled WGS sequence"/>
</dbReference>
<keyword evidence="5" id="KW-0808">Transferase</keyword>
<dbReference type="GO" id="GO:0000155">
    <property type="term" value="F:phosphorelay sensor kinase activity"/>
    <property type="evidence" value="ECO:0007669"/>
    <property type="project" value="InterPro"/>
</dbReference>
<evidence type="ECO:0000256" key="10">
    <source>
        <dbReference type="ARBA" id="ARBA00023136"/>
    </source>
</evidence>
<feature type="domain" description="Response regulatory" evidence="16">
    <location>
        <begin position="924"/>
        <end position="1038"/>
    </location>
</feature>
<proteinExistence type="predicted"/>
<dbReference type="SUPFAM" id="SSF47384">
    <property type="entry name" value="Homodimeric domain of signal transducing histidine kinase"/>
    <property type="match status" value="1"/>
</dbReference>
<dbReference type="PROSITE" id="PS50109">
    <property type="entry name" value="HIS_KIN"/>
    <property type="match status" value="1"/>
</dbReference>
<dbReference type="CDD" id="cd16922">
    <property type="entry name" value="HATPase_EvgS-ArcB-TorS-like"/>
    <property type="match status" value="1"/>
</dbReference>
<dbReference type="FunFam" id="1.10.287.130:FF:000038">
    <property type="entry name" value="Sensory transduction histidine kinase"/>
    <property type="match status" value="1"/>
</dbReference>
<dbReference type="AlphaFoldDB" id="A0A3M9LLM6"/>
<keyword evidence="14" id="KW-1133">Transmembrane helix</keyword>
<evidence type="ECO:0000313" key="17">
    <source>
        <dbReference type="EMBL" id="RNI13403.1"/>
    </source>
</evidence>
<evidence type="ECO:0000256" key="13">
    <source>
        <dbReference type="SAM" id="Coils"/>
    </source>
</evidence>
<reference evidence="17 18" key="1">
    <citation type="submission" date="2018-10" db="EMBL/GenBank/DDBJ databases">
        <title>Cultivation of a novel Methanohalophilus strain from Kebrit Deep of the Red Sea and a genomic comparison of members of the genus Methanohalophilus.</title>
        <authorList>
            <person name="Guan Y."/>
            <person name="Ngugi D.K."/>
            <person name="Stingl U."/>
        </authorList>
    </citation>
    <scope>NUCLEOTIDE SEQUENCE [LARGE SCALE GENOMIC DNA]</scope>
    <source>
        <strain evidence="17 18">DSM 7471</strain>
    </source>
</reference>
<evidence type="ECO:0000256" key="2">
    <source>
        <dbReference type="ARBA" id="ARBA00004370"/>
    </source>
</evidence>
<evidence type="ECO:0000313" key="18">
    <source>
        <dbReference type="Proteomes" id="UP000278252"/>
    </source>
</evidence>
<organism evidence="17 18">
    <name type="scientific">Methanohalophilus portucalensis FDF-1</name>
    <dbReference type="NCBI Taxonomy" id="523843"/>
    <lineage>
        <taxon>Archaea</taxon>
        <taxon>Methanobacteriati</taxon>
        <taxon>Methanobacteriota</taxon>
        <taxon>Stenosarchaea group</taxon>
        <taxon>Methanomicrobia</taxon>
        <taxon>Methanosarcinales</taxon>
        <taxon>Methanosarcinaceae</taxon>
        <taxon>Methanohalophilus</taxon>
    </lineage>
</organism>
<feature type="transmembrane region" description="Helical" evidence="14">
    <location>
        <begin position="7"/>
        <end position="27"/>
    </location>
</feature>
<sequence>MDELICILFLCILIYLVIFISDNFSIYSSMKPISRYLCMSVAVLFIILTCSIVVSASGDPLRIGVLANRGDEAAMERWGPTIDYLDAGFPEKDVVLVPMDFEQMTSEVANEQIDFLITNPLVYVELEVDHNVQRIATLKESWGGRSYTVFGSVIFTKNDRINVNSLNDVESLSVMAVNEHSFGGWWMAAREFNDAGLDIDAMDVTYGGTEDKVVEAVLSGGVDVGIVSTGILESMKKEGKISFVDIKCLNVDHSPGLHEGDNFDSSFLQKHSTRLYPQWAFSRSSHVSEDVAEKMLANLLQLPRFSEATIKGGYAGWTVPLDYGSVHDSMKELKLGPYENYGEVALSDVIYQYWYVFLLMGITIVTLGGASQAINSKNHNLQVEIYQRDRAEKEKQERDKQLELIISNFPNGIVVLHDSDLRYISIGGKMIDRFKFDKDNFVGKLPEDVLPADMVETLRPHLYAALDGETRNFEFTIEGYRVEETLLPLEKSNGDLVIVGVIYNMTERKNIEEALNNAKMAAEQANRSKSEFLANMSHELRTPLNSVIGFSDILLEEVRGELNDPQKKYVSNIAKSGKHLLNLINDILDLSKVEAGKMELECEVFSLNEASREVVELVMPLGNKKSLSLSVEHNYTEEICADKGKFKQVLYNLLSNAIKFTPEGGKVRLFSHVENDLLHVSVSDTGVGISEKAQGTLFDAFTQEDTSSSRNYEGTGLGLSLVKRFVNMHGGDVWVKSKKGEGSTFTFTIPLNQVSCEANHEETGESDEDQYVIDSSTNTSENTDIDPFPLLEKPLNSSNKEPIVMVVEDDYSSRNLLVSTVVNAGYRALPLSRGYLVSRYVEVVKPFAILLDIMMPGMNGWDVLGKLKKSSDTAGIPVIIVSVLNANAIKKEYAISAYISKPIDRERLLTVLDGLESSSSSPSSILVVDDDPSAVEMLKSSLDIEGYNVIRAYGGQEAIDKTFSYSPDLIILDLMMPITSGFDVMAALRENSDTADLPIIIHTAKDLEKKAVFEGNVVSILQKGAFTRNHLIEIINHLDSKKSHGESASND</sequence>
<feature type="transmembrane region" description="Helical" evidence="14">
    <location>
        <begin position="33"/>
        <end position="54"/>
    </location>
</feature>
<dbReference type="EC" id="2.7.13.3" evidence="3"/>
<dbReference type="SMART" id="SM00448">
    <property type="entry name" value="REC"/>
    <property type="match status" value="2"/>
</dbReference>
<comment type="subcellular location">
    <subcellularLocation>
        <location evidence="2">Membrane</location>
    </subcellularLocation>
</comment>
<dbReference type="InterPro" id="IPR003594">
    <property type="entry name" value="HATPase_dom"/>
</dbReference>
<protein>
    <recommendedName>
        <fullName evidence="3">histidine kinase</fullName>
        <ecNumber evidence="3">2.7.13.3</ecNumber>
    </recommendedName>
</protein>
<dbReference type="Pfam" id="PF00512">
    <property type="entry name" value="HisKA"/>
    <property type="match status" value="1"/>
</dbReference>
<keyword evidence="7" id="KW-0418">Kinase</keyword>
<dbReference type="GO" id="GO:0009927">
    <property type="term" value="F:histidine phosphotransfer kinase activity"/>
    <property type="evidence" value="ECO:0007669"/>
    <property type="project" value="TreeGrafter"/>
</dbReference>
<dbReference type="InterPro" id="IPR036097">
    <property type="entry name" value="HisK_dim/P_sf"/>
</dbReference>
<dbReference type="SMART" id="SM00387">
    <property type="entry name" value="HATPase_c"/>
    <property type="match status" value="1"/>
</dbReference>
<dbReference type="SUPFAM" id="SSF52172">
    <property type="entry name" value="CheY-like"/>
    <property type="match status" value="2"/>
</dbReference>
<dbReference type="Gene3D" id="3.30.450.20">
    <property type="entry name" value="PAS domain"/>
    <property type="match status" value="1"/>
</dbReference>
<evidence type="ECO:0000256" key="6">
    <source>
        <dbReference type="ARBA" id="ARBA00022741"/>
    </source>
</evidence>
<dbReference type="InterPro" id="IPR003661">
    <property type="entry name" value="HisK_dim/P_dom"/>
</dbReference>
<dbReference type="InterPro" id="IPR036890">
    <property type="entry name" value="HATPase_C_sf"/>
</dbReference>
<dbReference type="PANTHER" id="PTHR43047:SF72">
    <property type="entry name" value="OSMOSENSING HISTIDINE PROTEIN KINASE SLN1"/>
    <property type="match status" value="1"/>
</dbReference>
<evidence type="ECO:0000256" key="8">
    <source>
        <dbReference type="ARBA" id="ARBA00022840"/>
    </source>
</evidence>
<evidence type="ECO:0000256" key="3">
    <source>
        <dbReference type="ARBA" id="ARBA00012438"/>
    </source>
</evidence>
<feature type="modified residue" description="4-aspartylphosphate" evidence="12">
    <location>
        <position position="852"/>
    </location>
</feature>
<dbReference type="Gene3D" id="1.10.287.130">
    <property type="match status" value="1"/>
</dbReference>
<evidence type="ECO:0000256" key="11">
    <source>
        <dbReference type="ARBA" id="ARBA00023306"/>
    </source>
</evidence>
<dbReference type="EMBL" id="RJJH01000001">
    <property type="protein sequence ID" value="RNI13403.1"/>
    <property type="molecule type" value="Genomic_DNA"/>
</dbReference>
<keyword evidence="11" id="KW-0131">Cell cycle</keyword>
<dbReference type="InterPro" id="IPR004358">
    <property type="entry name" value="Sig_transdc_His_kin-like_C"/>
</dbReference>
<dbReference type="GO" id="GO:0005524">
    <property type="term" value="F:ATP binding"/>
    <property type="evidence" value="ECO:0007669"/>
    <property type="project" value="UniProtKB-KW"/>
</dbReference>
<dbReference type="Pfam" id="PF12974">
    <property type="entry name" value="Phosphonate-bd"/>
    <property type="match status" value="1"/>
</dbReference>
<dbReference type="SUPFAM" id="SSF55785">
    <property type="entry name" value="PYP-like sensor domain (PAS domain)"/>
    <property type="match status" value="1"/>
</dbReference>
<dbReference type="InterPro" id="IPR001789">
    <property type="entry name" value="Sig_transdc_resp-reg_receiver"/>
</dbReference>
<dbReference type="SUPFAM" id="SSF55874">
    <property type="entry name" value="ATPase domain of HSP90 chaperone/DNA topoisomerase II/histidine kinase"/>
    <property type="match status" value="1"/>
</dbReference>
<keyword evidence="9" id="KW-0902">Two-component regulatory system</keyword>
<dbReference type="PROSITE" id="PS50110">
    <property type="entry name" value="RESPONSE_REGULATORY"/>
    <property type="match status" value="2"/>
</dbReference>
<feature type="domain" description="Response regulatory" evidence="16">
    <location>
        <begin position="803"/>
        <end position="916"/>
    </location>
</feature>
<evidence type="ECO:0000256" key="1">
    <source>
        <dbReference type="ARBA" id="ARBA00000085"/>
    </source>
</evidence>
<evidence type="ECO:0000256" key="7">
    <source>
        <dbReference type="ARBA" id="ARBA00022777"/>
    </source>
</evidence>
<dbReference type="Gene3D" id="3.40.50.2300">
    <property type="match status" value="2"/>
</dbReference>
<dbReference type="FunFam" id="3.30.565.10:FF:000010">
    <property type="entry name" value="Sensor histidine kinase RcsC"/>
    <property type="match status" value="1"/>
</dbReference>
<dbReference type="Gene3D" id="3.30.565.10">
    <property type="entry name" value="Histidine kinase-like ATPase, C-terminal domain"/>
    <property type="match status" value="1"/>
</dbReference>
<comment type="caution">
    <text evidence="17">The sequence shown here is derived from an EMBL/GenBank/DDBJ whole genome shotgun (WGS) entry which is preliminary data.</text>
</comment>
<evidence type="ECO:0000259" key="16">
    <source>
        <dbReference type="PROSITE" id="PS50110"/>
    </source>
</evidence>